<dbReference type="NCBIfam" id="TIGR02868">
    <property type="entry name" value="CydC"/>
    <property type="match status" value="1"/>
</dbReference>
<dbReference type="CDD" id="cd03228">
    <property type="entry name" value="ABCC_MRP_Like"/>
    <property type="match status" value="1"/>
</dbReference>
<evidence type="ECO:0000256" key="4">
    <source>
        <dbReference type="ARBA" id="ARBA00022840"/>
    </source>
</evidence>
<name>A0A916T490_9MICO</name>
<dbReference type="GO" id="GO:0005886">
    <property type="term" value="C:plasma membrane"/>
    <property type="evidence" value="ECO:0007669"/>
    <property type="project" value="UniProtKB-SubCell"/>
</dbReference>
<feature type="transmembrane region" description="Helical" evidence="7">
    <location>
        <begin position="559"/>
        <end position="585"/>
    </location>
</feature>
<dbReference type="PROSITE" id="PS50893">
    <property type="entry name" value="ABC_TRANSPORTER_2"/>
    <property type="match status" value="2"/>
</dbReference>
<dbReference type="SUPFAM" id="SSF52540">
    <property type="entry name" value="P-loop containing nucleoside triphosphate hydrolases"/>
    <property type="match status" value="2"/>
</dbReference>
<dbReference type="InterPro" id="IPR003593">
    <property type="entry name" value="AAA+_ATPase"/>
</dbReference>
<evidence type="ECO:0000256" key="7">
    <source>
        <dbReference type="SAM" id="Phobius"/>
    </source>
</evidence>
<gene>
    <name evidence="10" type="ORF">GCM10011492_22020</name>
</gene>
<dbReference type="GO" id="GO:0005524">
    <property type="term" value="F:ATP binding"/>
    <property type="evidence" value="ECO:0007669"/>
    <property type="project" value="UniProtKB-KW"/>
</dbReference>
<feature type="transmembrane region" description="Helical" evidence="7">
    <location>
        <begin position="53"/>
        <end position="70"/>
    </location>
</feature>
<dbReference type="Pfam" id="PF00664">
    <property type="entry name" value="ABC_membrane"/>
    <property type="match status" value="1"/>
</dbReference>
<dbReference type="RefSeq" id="WP_188837048.1">
    <property type="nucleotide sequence ID" value="NZ_BMHI01000003.1"/>
</dbReference>
<dbReference type="Pfam" id="PF00005">
    <property type="entry name" value="ABC_tran"/>
    <property type="match status" value="2"/>
</dbReference>
<dbReference type="GO" id="GO:0045454">
    <property type="term" value="P:cell redox homeostasis"/>
    <property type="evidence" value="ECO:0007669"/>
    <property type="project" value="InterPro"/>
</dbReference>
<dbReference type="GO" id="GO:0034775">
    <property type="term" value="P:glutathione transmembrane transport"/>
    <property type="evidence" value="ECO:0007669"/>
    <property type="project" value="InterPro"/>
</dbReference>
<keyword evidence="3" id="KW-0547">Nucleotide-binding</keyword>
<comment type="subcellular location">
    <subcellularLocation>
        <location evidence="1">Cell membrane</location>
        <topology evidence="1">Multi-pass membrane protein</topology>
    </subcellularLocation>
</comment>
<evidence type="ECO:0000256" key="6">
    <source>
        <dbReference type="ARBA" id="ARBA00023136"/>
    </source>
</evidence>
<protein>
    <submittedName>
        <fullName evidence="10">Glutathione/cysteine ABC transporter permease/ATPase</fullName>
    </submittedName>
</protein>
<evidence type="ECO:0000259" key="8">
    <source>
        <dbReference type="PROSITE" id="PS50893"/>
    </source>
</evidence>
<evidence type="ECO:0000259" key="9">
    <source>
        <dbReference type="PROSITE" id="PS50929"/>
    </source>
</evidence>
<keyword evidence="2 7" id="KW-0812">Transmembrane</keyword>
<dbReference type="CDD" id="cd18584">
    <property type="entry name" value="ABC_6TM_AarD_CydD"/>
    <property type="match status" value="1"/>
</dbReference>
<feature type="transmembrane region" description="Helical" evidence="7">
    <location>
        <begin position="21"/>
        <end position="47"/>
    </location>
</feature>
<reference evidence="10" key="1">
    <citation type="journal article" date="2014" name="Int. J. Syst. Evol. Microbiol.">
        <title>Complete genome sequence of Corynebacterium casei LMG S-19264T (=DSM 44701T), isolated from a smear-ripened cheese.</title>
        <authorList>
            <consortium name="US DOE Joint Genome Institute (JGI-PGF)"/>
            <person name="Walter F."/>
            <person name="Albersmeier A."/>
            <person name="Kalinowski J."/>
            <person name="Ruckert C."/>
        </authorList>
    </citation>
    <scope>NUCLEOTIDE SEQUENCE</scope>
    <source>
        <strain evidence="10">CGMCC 1.15085</strain>
    </source>
</reference>
<dbReference type="EMBL" id="BMHI01000003">
    <property type="protein sequence ID" value="GGB31039.1"/>
    <property type="molecule type" value="Genomic_DNA"/>
</dbReference>
<dbReference type="SMART" id="SM00382">
    <property type="entry name" value="AAA"/>
    <property type="match status" value="2"/>
</dbReference>
<evidence type="ECO:0000256" key="3">
    <source>
        <dbReference type="ARBA" id="ARBA00022741"/>
    </source>
</evidence>
<feature type="domain" description="ABC transmembrane type-1" evidence="9">
    <location>
        <begin position="20"/>
        <end position="297"/>
    </location>
</feature>
<dbReference type="GO" id="GO:0140359">
    <property type="term" value="F:ABC-type transporter activity"/>
    <property type="evidence" value="ECO:0007669"/>
    <property type="project" value="InterPro"/>
</dbReference>
<keyword evidence="4" id="KW-0067">ATP-binding</keyword>
<reference evidence="10" key="2">
    <citation type="submission" date="2020-09" db="EMBL/GenBank/DDBJ databases">
        <authorList>
            <person name="Sun Q."/>
            <person name="Zhou Y."/>
        </authorList>
    </citation>
    <scope>NUCLEOTIDE SEQUENCE</scope>
    <source>
        <strain evidence="10">CGMCC 1.15085</strain>
    </source>
</reference>
<dbReference type="InterPro" id="IPR036640">
    <property type="entry name" value="ABC1_TM_sf"/>
</dbReference>
<feature type="transmembrane region" description="Helical" evidence="7">
    <location>
        <begin position="674"/>
        <end position="695"/>
    </location>
</feature>
<dbReference type="PANTHER" id="PTHR24221:SF590">
    <property type="entry name" value="COMPONENT LINKED WITH THE ASSEMBLY OF CYTOCHROME' TRANSPORT TRANSMEMBRANE ATP-BINDING PROTEIN ABC TRANSPORTER CYDD-RELATED"/>
    <property type="match status" value="1"/>
</dbReference>
<dbReference type="PROSITE" id="PS50929">
    <property type="entry name" value="ABC_TM1F"/>
    <property type="match status" value="2"/>
</dbReference>
<dbReference type="Gene3D" id="3.40.50.300">
    <property type="entry name" value="P-loop containing nucleotide triphosphate hydrolases"/>
    <property type="match status" value="2"/>
</dbReference>
<feature type="transmembrane region" description="Helical" evidence="7">
    <location>
        <begin position="701"/>
        <end position="720"/>
    </location>
</feature>
<feature type="transmembrane region" description="Helical" evidence="7">
    <location>
        <begin position="129"/>
        <end position="149"/>
    </location>
</feature>
<dbReference type="Gene3D" id="1.20.1560.10">
    <property type="entry name" value="ABC transporter type 1, transmembrane domain"/>
    <property type="match status" value="2"/>
</dbReference>
<evidence type="ECO:0000256" key="5">
    <source>
        <dbReference type="ARBA" id="ARBA00022989"/>
    </source>
</evidence>
<feature type="transmembrane region" description="Helical" evidence="7">
    <location>
        <begin position="781"/>
        <end position="801"/>
    </location>
</feature>
<keyword evidence="5 7" id="KW-1133">Transmembrane helix</keyword>
<feature type="domain" description="ABC transporter" evidence="8">
    <location>
        <begin position="323"/>
        <end position="538"/>
    </location>
</feature>
<evidence type="ECO:0000313" key="10">
    <source>
        <dbReference type="EMBL" id="GGB31039.1"/>
    </source>
</evidence>
<evidence type="ECO:0000313" key="11">
    <source>
        <dbReference type="Proteomes" id="UP000636793"/>
    </source>
</evidence>
<dbReference type="Proteomes" id="UP000636793">
    <property type="component" value="Unassembled WGS sequence"/>
</dbReference>
<feature type="transmembrane region" description="Helical" evidence="7">
    <location>
        <begin position="155"/>
        <end position="174"/>
    </location>
</feature>
<dbReference type="PROSITE" id="PS00211">
    <property type="entry name" value="ABC_TRANSPORTER_1"/>
    <property type="match status" value="1"/>
</dbReference>
<keyword evidence="6 7" id="KW-0472">Membrane</keyword>
<feature type="domain" description="ABC transporter" evidence="8">
    <location>
        <begin position="879"/>
        <end position="1105"/>
    </location>
</feature>
<dbReference type="GO" id="GO:0016887">
    <property type="term" value="F:ATP hydrolysis activity"/>
    <property type="evidence" value="ECO:0007669"/>
    <property type="project" value="InterPro"/>
</dbReference>
<dbReference type="InterPro" id="IPR027417">
    <property type="entry name" value="P-loop_NTPase"/>
</dbReference>
<organism evidence="10 11">
    <name type="scientific">Flexivirga endophytica</name>
    <dbReference type="NCBI Taxonomy" id="1849103"/>
    <lineage>
        <taxon>Bacteria</taxon>
        <taxon>Bacillati</taxon>
        <taxon>Actinomycetota</taxon>
        <taxon>Actinomycetes</taxon>
        <taxon>Micrococcales</taxon>
        <taxon>Dermacoccaceae</taxon>
        <taxon>Flexivirga</taxon>
    </lineage>
</organism>
<dbReference type="AlphaFoldDB" id="A0A916T490"/>
<feature type="transmembrane region" description="Helical" evidence="7">
    <location>
        <begin position="235"/>
        <end position="259"/>
    </location>
</feature>
<proteinExistence type="predicted"/>
<dbReference type="SUPFAM" id="SSF90123">
    <property type="entry name" value="ABC transporter transmembrane region"/>
    <property type="match status" value="2"/>
</dbReference>
<evidence type="ECO:0000256" key="2">
    <source>
        <dbReference type="ARBA" id="ARBA00022692"/>
    </source>
</evidence>
<dbReference type="InterPro" id="IPR011527">
    <property type="entry name" value="ABC1_TM_dom"/>
</dbReference>
<keyword evidence="11" id="KW-1185">Reference proteome</keyword>
<feature type="domain" description="ABC transmembrane type-1" evidence="9">
    <location>
        <begin position="568"/>
        <end position="842"/>
    </location>
</feature>
<dbReference type="InterPro" id="IPR014223">
    <property type="entry name" value="ABC_CydC/D"/>
</dbReference>
<dbReference type="PANTHER" id="PTHR24221">
    <property type="entry name" value="ATP-BINDING CASSETTE SUB-FAMILY B"/>
    <property type="match status" value="1"/>
</dbReference>
<comment type="caution">
    <text evidence="10">The sequence shown here is derived from an EMBL/GenBank/DDBJ whole genome shotgun (WGS) entry which is preliminary data.</text>
</comment>
<accession>A0A916T490</accession>
<evidence type="ECO:0000256" key="1">
    <source>
        <dbReference type="ARBA" id="ARBA00004651"/>
    </source>
</evidence>
<sequence>MRPFDPRLLRAEPRVRRPLAVLGAIGVAQGVLAIGQALAVAALVVAVVREQPLLGPSILVLVVFGLRAVLGGAAERVAAWAGSYVGSLLRRRAVDGWLERTIDTRPGETVMLTRATKGPEAIEPYVARYLPALISAAVVPALALVALAFTDWVSALIVVLTLPLLPLFAALIGMHTRDETAARWRETDRLTGHFLDVMRGLPTLVNYQRAEHQVGLVRAVGQRWRVATVRTLRTAFLSSAALELLATISVAIVAVAVGLRLVSGGMSLEVGLVAILLAPEAYWPIRRVGQEFHAAADGAQAIDELLADQPAPDPMTVASGAALQARNLDYRHPGVRDLVLRGLDLDCRTGLTALSGPSGSGKTTVLELLAGLRTPTSGSVQRGRGSAVHYVTQRPFLVPGTVADNLALGGALPPGSDWLPEPLRRLPDGLATTVGDEGFGLSAGQRALLALSRARLSDASIVLLDEPTAHLDPAMRSQAEALIRDLARSRTVVVATHSDSLITLADNVVRLAPTVRVEPVSNGSRPRSAPARPVEVHPVVEQQVPSTHRHSVWRPVPGVLRAATVGSLATTCGVALTATSGWLIVQASTRPPVLTLMVAIVCVRAFGIGRPVLRYAERIRSHDAALGDLVDRRASLFARLIPLTPAGLGRRRRADVLTGAVSDLDDEVDVQVRALVPLIGVAVTALLATAVVTALHPPSGMVLAGALMAAALVGWCDYRLESAGQRHTLRARASVNDAAQLLTTDLPAVQAISATEPLLARLDDAARDSTRAAGRQAHGRAVGVALTALLAGVATVLTAILAQDGLAAGRLDAPVAALLVLGPLALTDVFAAIPDAVGAAARGRWAHARLARLTDQEPAVSDEAAVAAVAQPVSTQPGLRLQDVHASWTGADTDADTAPDLAVDDFRLAPGERISVTGPNGAGKSTLLAVLARQLEIDSGSYEFDGVEARHRSPAEVRSRLAIVDDEPHVFTGTVRANLLLARPDAEDAAVATALVDAGLGRWLASLPDGLGTELGAGRSISGGERTRLAIARALLSERPVLLLDEPVAHLDSPTARAVMHDVRTATAGASVVAVSHQAVAALAPDREFAIRVPGARRPRVTVSSW</sequence>
<dbReference type="InterPro" id="IPR039421">
    <property type="entry name" value="Type_1_exporter"/>
</dbReference>
<dbReference type="InterPro" id="IPR003439">
    <property type="entry name" value="ABC_transporter-like_ATP-bd"/>
</dbReference>
<dbReference type="InterPro" id="IPR017871">
    <property type="entry name" value="ABC_transporter-like_CS"/>
</dbReference>